<accession>X0C7M5</accession>
<dbReference type="GO" id="GO:0005737">
    <property type="term" value="C:cytoplasm"/>
    <property type="evidence" value="ECO:0007669"/>
    <property type="project" value="TreeGrafter"/>
</dbReference>
<dbReference type="InterPro" id="IPR053235">
    <property type="entry name" value="Ser_Thr_kinase"/>
</dbReference>
<dbReference type="GO" id="GO:0004674">
    <property type="term" value="F:protein serine/threonine kinase activity"/>
    <property type="evidence" value="ECO:0007669"/>
    <property type="project" value="UniProtKB-KW"/>
</dbReference>
<evidence type="ECO:0000313" key="4">
    <source>
        <dbReference type="Proteomes" id="UP000030663"/>
    </source>
</evidence>
<keyword evidence="3" id="KW-0418">Kinase</keyword>
<organism evidence="3 4">
    <name type="scientific">Fusarium oxysporum f. sp. raphani 54005</name>
    <dbReference type="NCBI Taxonomy" id="1089458"/>
    <lineage>
        <taxon>Eukaryota</taxon>
        <taxon>Fungi</taxon>
        <taxon>Dikarya</taxon>
        <taxon>Ascomycota</taxon>
        <taxon>Pezizomycotina</taxon>
        <taxon>Sordariomycetes</taxon>
        <taxon>Hypocreomycetidae</taxon>
        <taxon>Hypocreales</taxon>
        <taxon>Nectriaceae</taxon>
        <taxon>Fusarium</taxon>
        <taxon>Fusarium oxysporum species complex</taxon>
    </lineage>
</organism>
<evidence type="ECO:0000259" key="2">
    <source>
        <dbReference type="PROSITE" id="PS50011"/>
    </source>
</evidence>
<dbReference type="CDD" id="cd14014">
    <property type="entry name" value="STKc_PknB_like"/>
    <property type="match status" value="1"/>
</dbReference>
<proteinExistence type="predicted"/>
<dbReference type="SMART" id="SM00220">
    <property type="entry name" value="S_TKc"/>
    <property type="match status" value="1"/>
</dbReference>
<name>X0C7M5_FUSOX</name>
<dbReference type="PANTHER" id="PTHR24361">
    <property type="entry name" value="MITOGEN-ACTIVATED KINASE KINASE KINASE"/>
    <property type="match status" value="1"/>
</dbReference>
<keyword evidence="3" id="KW-0723">Serine/threonine-protein kinase</keyword>
<sequence length="337" mass="38233">MSRSTRKDLPHHVRDFKITTRILDNRNVIHFLDDPEAPPFAPKLEQHWEREKHPVGRGGQGRVYLQTCTKGPAKGTIRAVKTLKLQQDNQRQRYVSELSTIARFSHQKYSKYFVKTLGYYESKTKLHIAMDYYPAGDLQDHIQNRPCLPEADVRQIISQVLAGLAVMHKQDYAHRDVKPKNILIQQHPDSTGSGSWWVKLADFGISKSLEVNRGNTSTIMGTPGYMAPELEDRAKRSNINFKAADMWALGVMAFFLSTKHDMFSSTRDVLHYEADPIRLFPNGRLDACQVSTDGQNFIRALTAPKPDGRPDSSIASQLPWVQTSMSDLPDIQDTGSE</sequence>
<dbReference type="EMBL" id="JH658507">
    <property type="protein sequence ID" value="EXK78702.1"/>
    <property type="molecule type" value="Genomic_DNA"/>
</dbReference>
<dbReference type="Gene3D" id="1.10.510.10">
    <property type="entry name" value="Transferase(Phosphotransferase) domain 1"/>
    <property type="match status" value="1"/>
</dbReference>
<evidence type="ECO:0000313" key="3">
    <source>
        <dbReference type="EMBL" id="EXK78702.1"/>
    </source>
</evidence>
<dbReference type="GO" id="GO:0005524">
    <property type="term" value="F:ATP binding"/>
    <property type="evidence" value="ECO:0007669"/>
    <property type="project" value="InterPro"/>
</dbReference>
<dbReference type="OrthoDB" id="10252171at2759"/>
<dbReference type="AlphaFoldDB" id="X0C7M5"/>
<reference evidence="3 4" key="1">
    <citation type="submission" date="2011-11" db="EMBL/GenBank/DDBJ databases">
        <title>The Genome Sequence of Fusarium oxysporum PHW815.</title>
        <authorList>
            <consortium name="The Broad Institute Genome Sequencing Platform"/>
            <person name="Ma L.-J."/>
            <person name="Gale L.R."/>
            <person name="Schwartz D.C."/>
            <person name="Zhou S."/>
            <person name="Corby-Kistler H."/>
            <person name="Young S.K."/>
            <person name="Zeng Q."/>
            <person name="Gargeya S."/>
            <person name="Fitzgerald M."/>
            <person name="Haas B."/>
            <person name="Abouelleil A."/>
            <person name="Alvarado L."/>
            <person name="Arachchi H.M."/>
            <person name="Berlin A."/>
            <person name="Brown A."/>
            <person name="Chapman S.B."/>
            <person name="Chen Z."/>
            <person name="Dunbar C."/>
            <person name="Freedman E."/>
            <person name="Gearin G."/>
            <person name="Goldberg J."/>
            <person name="Griggs A."/>
            <person name="Gujja S."/>
            <person name="Heiman D."/>
            <person name="Howarth C."/>
            <person name="Larson L."/>
            <person name="Lui A."/>
            <person name="MacDonald P.J.P."/>
            <person name="Montmayeur A."/>
            <person name="Murphy C."/>
            <person name="Neiman D."/>
            <person name="Pearson M."/>
            <person name="Priest M."/>
            <person name="Roberts A."/>
            <person name="Saif S."/>
            <person name="Shea T."/>
            <person name="Shenoy N."/>
            <person name="Sisk P."/>
            <person name="Stolte C."/>
            <person name="Sykes S."/>
            <person name="Wortman J."/>
            <person name="Nusbaum C."/>
            <person name="Birren B."/>
        </authorList>
    </citation>
    <scope>NUCLEOTIDE SEQUENCE [LARGE SCALE GENOMIC DNA]</scope>
    <source>
        <strain evidence="3 4">54005</strain>
    </source>
</reference>
<evidence type="ECO:0000256" key="1">
    <source>
        <dbReference type="SAM" id="MobiDB-lite"/>
    </source>
</evidence>
<dbReference type="InterPro" id="IPR000719">
    <property type="entry name" value="Prot_kinase_dom"/>
</dbReference>
<dbReference type="Proteomes" id="UP000030663">
    <property type="component" value="Unassembled WGS sequence"/>
</dbReference>
<dbReference type="InterPro" id="IPR011009">
    <property type="entry name" value="Kinase-like_dom_sf"/>
</dbReference>
<keyword evidence="3" id="KW-0808">Transferase</keyword>
<dbReference type="PROSITE" id="PS50011">
    <property type="entry name" value="PROTEIN_KINASE_DOM"/>
    <property type="match status" value="1"/>
</dbReference>
<feature type="domain" description="Protein kinase" evidence="2">
    <location>
        <begin position="49"/>
        <end position="321"/>
    </location>
</feature>
<feature type="region of interest" description="Disordered" evidence="1">
    <location>
        <begin position="302"/>
        <end position="337"/>
    </location>
</feature>
<keyword evidence="4" id="KW-1185">Reference proteome</keyword>
<dbReference type="PROSITE" id="PS00108">
    <property type="entry name" value="PROTEIN_KINASE_ST"/>
    <property type="match status" value="1"/>
</dbReference>
<protein>
    <submittedName>
        <fullName evidence="3">Serine/threonine protein kinase</fullName>
    </submittedName>
</protein>
<gene>
    <name evidence="3" type="ORF">FOQG_16632</name>
</gene>
<dbReference type="Pfam" id="PF00069">
    <property type="entry name" value="Pkinase"/>
    <property type="match status" value="1"/>
</dbReference>
<dbReference type="InterPro" id="IPR008271">
    <property type="entry name" value="Ser/Thr_kinase_AS"/>
</dbReference>
<feature type="compositionally biased region" description="Polar residues" evidence="1">
    <location>
        <begin position="313"/>
        <end position="326"/>
    </location>
</feature>
<dbReference type="HOGENOM" id="CLU_000288_63_40_1"/>
<dbReference type="SUPFAM" id="SSF56112">
    <property type="entry name" value="Protein kinase-like (PK-like)"/>
    <property type="match status" value="1"/>
</dbReference>